<accession>Q2RA07</accession>
<evidence type="ECO:0000256" key="1">
    <source>
        <dbReference type="SAM" id="MobiDB-lite"/>
    </source>
</evidence>
<feature type="region of interest" description="Disordered" evidence="1">
    <location>
        <begin position="1"/>
        <end position="152"/>
    </location>
</feature>
<reference evidence="3" key="2">
    <citation type="journal article" date="2008" name="Nucleic Acids Res.">
        <title>The rice annotation project database (RAP-DB): 2008 update.</title>
        <authorList>
            <consortium name="The rice annotation project (RAP)"/>
        </authorList>
    </citation>
    <scope>GENOME REANNOTATION</scope>
    <source>
        <strain evidence="3">cv. Nipponbare</strain>
    </source>
</reference>
<dbReference type="Proteomes" id="UP000000763">
    <property type="component" value="Chromosome 11"/>
</dbReference>
<proteinExistence type="predicted"/>
<feature type="compositionally biased region" description="Gly residues" evidence="1">
    <location>
        <begin position="31"/>
        <end position="42"/>
    </location>
</feature>
<dbReference type="EMBL" id="AC128643">
    <property type="protein sequence ID" value="AAX95067.1"/>
    <property type="molecule type" value="Genomic_DNA"/>
</dbReference>
<feature type="compositionally biased region" description="Basic and acidic residues" evidence="1">
    <location>
        <begin position="69"/>
        <end position="107"/>
    </location>
</feature>
<reference evidence="3" key="1">
    <citation type="journal article" date="2005" name="Nature">
        <title>The map-based sequence of the rice genome.</title>
        <authorList>
            <consortium name="International rice genome sequencing project (IRGSP)"/>
            <person name="Matsumoto T."/>
            <person name="Wu J."/>
            <person name="Kanamori H."/>
            <person name="Katayose Y."/>
            <person name="Fujisawa M."/>
            <person name="Namiki N."/>
            <person name="Mizuno H."/>
            <person name="Yamamoto K."/>
            <person name="Antonio B.A."/>
            <person name="Baba T."/>
            <person name="Sakata K."/>
            <person name="Nagamura Y."/>
            <person name="Aoki H."/>
            <person name="Arikawa K."/>
            <person name="Arita K."/>
            <person name="Bito T."/>
            <person name="Chiden Y."/>
            <person name="Fujitsuka N."/>
            <person name="Fukunaka R."/>
            <person name="Hamada M."/>
            <person name="Harada C."/>
            <person name="Hayashi A."/>
            <person name="Hijishita S."/>
            <person name="Honda M."/>
            <person name="Hosokawa S."/>
            <person name="Ichikawa Y."/>
            <person name="Idonuma A."/>
            <person name="Iijima M."/>
            <person name="Ikeda M."/>
            <person name="Ikeno M."/>
            <person name="Ito K."/>
            <person name="Ito S."/>
            <person name="Ito T."/>
            <person name="Ito Y."/>
            <person name="Ito Y."/>
            <person name="Iwabuchi A."/>
            <person name="Kamiya K."/>
            <person name="Karasawa W."/>
            <person name="Kurita K."/>
            <person name="Katagiri S."/>
            <person name="Kikuta A."/>
            <person name="Kobayashi H."/>
            <person name="Kobayashi N."/>
            <person name="Machita K."/>
            <person name="Maehara T."/>
            <person name="Masukawa M."/>
            <person name="Mizubayashi T."/>
            <person name="Mukai Y."/>
            <person name="Nagasaki H."/>
            <person name="Nagata Y."/>
            <person name="Naito S."/>
            <person name="Nakashima M."/>
            <person name="Nakama Y."/>
            <person name="Nakamichi Y."/>
            <person name="Nakamura M."/>
            <person name="Meguro A."/>
            <person name="Negishi M."/>
            <person name="Ohta I."/>
            <person name="Ohta T."/>
            <person name="Okamoto M."/>
            <person name="Ono N."/>
            <person name="Saji S."/>
            <person name="Sakaguchi M."/>
            <person name="Sakai K."/>
            <person name="Shibata M."/>
            <person name="Shimokawa T."/>
            <person name="Song J."/>
            <person name="Takazaki Y."/>
            <person name="Terasawa K."/>
            <person name="Tsugane M."/>
            <person name="Tsuji K."/>
            <person name="Ueda S."/>
            <person name="Waki K."/>
            <person name="Yamagata H."/>
            <person name="Yamamoto M."/>
            <person name="Yamamoto S."/>
            <person name="Yamane H."/>
            <person name="Yoshiki S."/>
            <person name="Yoshihara R."/>
            <person name="Yukawa K."/>
            <person name="Zhong H."/>
            <person name="Yano M."/>
            <person name="Yuan Q."/>
            <person name="Ouyang S."/>
            <person name="Liu J."/>
            <person name="Jones K.M."/>
            <person name="Gansberger K."/>
            <person name="Moffat K."/>
            <person name="Hill J."/>
            <person name="Bera J."/>
            <person name="Fadrosh D."/>
            <person name="Jin S."/>
            <person name="Johri S."/>
            <person name="Kim M."/>
            <person name="Overton L."/>
            <person name="Reardon M."/>
            <person name="Tsitrin T."/>
            <person name="Vuong H."/>
            <person name="Weaver B."/>
            <person name="Ciecko A."/>
            <person name="Tallon L."/>
            <person name="Jackson J."/>
            <person name="Pai G."/>
            <person name="Aken S.V."/>
            <person name="Utterback T."/>
            <person name="Reidmuller S."/>
            <person name="Feldblyum T."/>
            <person name="Hsiao J."/>
            <person name="Zismann V."/>
            <person name="Iobst S."/>
            <person name="de Vazeille A.R."/>
            <person name="Buell C.R."/>
            <person name="Ying K."/>
            <person name="Li Y."/>
            <person name="Lu T."/>
            <person name="Huang Y."/>
            <person name="Zhao Q."/>
            <person name="Feng Q."/>
            <person name="Zhang L."/>
            <person name="Zhu J."/>
            <person name="Weng Q."/>
            <person name="Mu J."/>
            <person name="Lu Y."/>
            <person name="Fan D."/>
            <person name="Liu Y."/>
            <person name="Guan J."/>
            <person name="Zhang Y."/>
            <person name="Yu S."/>
            <person name="Liu X."/>
            <person name="Zhang Y."/>
            <person name="Hong G."/>
            <person name="Han B."/>
            <person name="Choisne N."/>
            <person name="Demange N."/>
            <person name="Orjeda G."/>
            <person name="Samain S."/>
            <person name="Cattolico L."/>
            <person name="Pelletier E."/>
            <person name="Couloux A."/>
            <person name="Segurens B."/>
            <person name="Wincker P."/>
            <person name="D'Hont A."/>
            <person name="Scarpelli C."/>
            <person name="Weissenbach J."/>
            <person name="Salanoubat M."/>
            <person name="Quetier F."/>
            <person name="Yu Y."/>
            <person name="Kim H.R."/>
            <person name="Rambo T."/>
            <person name="Currie J."/>
            <person name="Collura K."/>
            <person name="Luo M."/>
            <person name="Yang T."/>
            <person name="Ammiraju J.S.S."/>
            <person name="Engler F."/>
            <person name="Soderlund C."/>
            <person name="Wing R.A."/>
            <person name="Palmer L.E."/>
            <person name="de la Bastide M."/>
            <person name="Spiegel L."/>
            <person name="Nascimento L."/>
            <person name="Zutavern T."/>
            <person name="O'Shaughnessy A."/>
            <person name="Dike S."/>
            <person name="Dedhia N."/>
            <person name="Preston R."/>
            <person name="Balija V."/>
            <person name="McCombie W.R."/>
            <person name="Chow T."/>
            <person name="Chen H."/>
            <person name="Chung M."/>
            <person name="Chen C."/>
            <person name="Shaw J."/>
            <person name="Wu H."/>
            <person name="Hsiao K."/>
            <person name="Chao Y."/>
            <person name="Chu M."/>
            <person name="Cheng C."/>
            <person name="Hour A."/>
            <person name="Lee P."/>
            <person name="Lin S."/>
            <person name="Lin Y."/>
            <person name="Liou J."/>
            <person name="Liu S."/>
            <person name="Hsing Y."/>
            <person name="Raghuvanshi S."/>
            <person name="Mohanty A."/>
            <person name="Bharti A.K."/>
            <person name="Gaur A."/>
            <person name="Gupta V."/>
            <person name="Kumar D."/>
            <person name="Ravi V."/>
            <person name="Vij S."/>
            <person name="Kapur A."/>
            <person name="Khurana P."/>
            <person name="Khurana P."/>
            <person name="Khurana J.P."/>
            <person name="Tyagi A.K."/>
            <person name="Gaikwad K."/>
            <person name="Singh A."/>
            <person name="Dalal V."/>
            <person name="Srivastava S."/>
            <person name="Dixit A."/>
            <person name="Pal A.K."/>
            <person name="Ghazi I.A."/>
            <person name="Yadav M."/>
            <person name="Pandit A."/>
            <person name="Bhargava A."/>
            <person name="Sureshbabu K."/>
            <person name="Batra K."/>
            <person name="Sharma T.R."/>
            <person name="Mohapatra T."/>
            <person name="Singh N.K."/>
            <person name="Messing J."/>
            <person name="Nelson A.B."/>
            <person name="Fuks G."/>
            <person name="Kavchok S."/>
            <person name="Keizer G."/>
            <person name="Linton E."/>
            <person name="Llaca V."/>
            <person name="Song R."/>
            <person name="Tanyolac B."/>
            <person name="Young S."/>
            <person name="Ho-Il K."/>
            <person name="Hahn J.H."/>
            <person name="Sangsakoo G."/>
            <person name="Vanavichit A."/>
            <person name="de Mattos Luiz.A.T."/>
            <person name="Zimmer P.D."/>
            <person name="Malone G."/>
            <person name="Dellagostin O."/>
            <person name="de Oliveira A.C."/>
            <person name="Bevan M."/>
            <person name="Bancroft I."/>
            <person name="Minx P."/>
            <person name="Cordum H."/>
            <person name="Wilson R."/>
            <person name="Cheng Z."/>
            <person name="Jin W."/>
            <person name="Jiang J."/>
            <person name="Leong S.A."/>
            <person name="Iwama H."/>
            <person name="Gojobori T."/>
            <person name="Itoh T."/>
            <person name="Niimura Y."/>
            <person name="Fujii Y."/>
            <person name="Habara T."/>
            <person name="Sakai H."/>
            <person name="Sato Y."/>
            <person name="Wilson G."/>
            <person name="Kumar K."/>
            <person name="McCouch S."/>
            <person name="Juretic N."/>
            <person name="Hoen D."/>
            <person name="Wright S."/>
            <person name="Bruskiewich R."/>
            <person name="Bureau T."/>
            <person name="Miyao A."/>
            <person name="Hirochika H."/>
            <person name="Nishikawa T."/>
            <person name="Kadowaki K."/>
            <person name="Sugiura M."/>
            <person name="Burr B."/>
            <person name="Sasaki T."/>
        </authorList>
    </citation>
    <scope>NUCLEOTIDE SEQUENCE [LARGE SCALE GENOMIC DNA]</scope>
    <source>
        <strain evidence="3">cv. Nipponbare</strain>
    </source>
</reference>
<sequence>MASGGGAWPPTAATGGARRRQTARKAAADGRSGGTAKGGGARGKGRKGRGRESSPEGVAATGAENEGGGDDRRCRGADGQWRHLEKGRRGVRDGEDDRDDQSGRPEMDENGELTGERGKQGFGGDWWQPSGGRGAGGTRERDDDDFTVRRQL</sequence>
<evidence type="ECO:0000313" key="3">
    <source>
        <dbReference type="Proteomes" id="UP000000763"/>
    </source>
</evidence>
<dbReference type="AlphaFoldDB" id="Q2RA07"/>
<gene>
    <name evidence="2" type="ordered locus">LOC_Os11g06970</name>
</gene>
<evidence type="ECO:0000313" key="2">
    <source>
        <dbReference type="EMBL" id="AAX95067.1"/>
    </source>
</evidence>
<name>Q2RA07_ORYSJ</name>
<protein>
    <submittedName>
        <fullName evidence="2">Retrotransposon protein, putative, Ty3-gypsy sub-class</fullName>
    </submittedName>
</protein>
<organism evidence="2 3">
    <name type="scientific">Oryza sativa subsp. japonica</name>
    <name type="common">Rice</name>
    <dbReference type="NCBI Taxonomy" id="39947"/>
    <lineage>
        <taxon>Eukaryota</taxon>
        <taxon>Viridiplantae</taxon>
        <taxon>Streptophyta</taxon>
        <taxon>Embryophyta</taxon>
        <taxon>Tracheophyta</taxon>
        <taxon>Spermatophyta</taxon>
        <taxon>Magnoliopsida</taxon>
        <taxon>Liliopsida</taxon>
        <taxon>Poales</taxon>
        <taxon>Poaceae</taxon>
        <taxon>BOP clade</taxon>
        <taxon>Oryzoideae</taxon>
        <taxon>Oryzeae</taxon>
        <taxon>Oryzinae</taxon>
        <taxon>Oryza</taxon>
        <taxon>Oryza sativa</taxon>
    </lineage>
</organism>